<organism evidence="1 2">
    <name type="scientific">Spiromyces aspiralis</name>
    <dbReference type="NCBI Taxonomy" id="68401"/>
    <lineage>
        <taxon>Eukaryota</taxon>
        <taxon>Fungi</taxon>
        <taxon>Fungi incertae sedis</taxon>
        <taxon>Zoopagomycota</taxon>
        <taxon>Kickxellomycotina</taxon>
        <taxon>Kickxellomycetes</taxon>
        <taxon>Kickxellales</taxon>
        <taxon>Kickxellaceae</taxon>
        <taxon>Spiromyces</taxon>
    </lineage>
</organism>
<feature type="non-terminal residue" evidence="1">
    <location>
        <position position="244"/>
    </location>
</feature>
<evidence type="ECO:0000313" key="2">
    <source>
        <dbReference type="Proteomes" id="UP001145114"/>
    </source>
</evidence>
<dbReference type="Proteomes" id="UP001145114">
    <property type="component" value="Unassembled WGS sequence"/>
</dbReference>
<protein>
    <submittedName>
        <fullName evidence="1">Uncharacterized protein</fullName>
    </submittedName>
</protein>
<name>A0ACC1HRE9_9FUNG</name>
<sequence>MGTSQSTDKTPSRQRGRNVTHSDWEQIRDLFQKSELMSYRDLWRQLRMYQADVRRHGQDRINEATFKRLLGIHDEKLHASLSWLSSMLFQSFGWLYRRFAGDSDSSDDRDNNNIPETIMLHSNAILAGLAVYVPGLDLSARYRTLAYELCPDLRRQASKGMSATDQRVLRECRMALIFCSLIMRRSGEAAEAAAGPGSPSTPAEPHTDCNGFGRRVMPLEQLVMLVQGMYILWHPSMAQAPQTP</sequence>
<accession>A0ACC1HRE9</accession>
<reference evidence="1" key="1">
    <citation type="submission" date="2022-06" db="EMBL/GenBank/DDBJ databases">
        <title>Phylogenomic reconstructions and comparative analyses of Kickxellomycotina fungi.</title>
        <authorList>
            <person name="Reynolds N.K."/>
            <person name="Stajich J.E."/>
            <person name="Barry K."/>
            <person name="Grigoriev I.V."/>
            <person name="Crous P."/>
            <person name="Smith M.E."/>
        </authorList>
    </citation>
    <scope>NUCLEOTIDE SEQUENCE</scope>
    <source>
        <strain evidence="1">RSA 2271</strain>
    </source>
</reference>
<dbReference type="EMBL" id="JAMZIH010003259">
    <property type="protein sequence ID" value="KAJ1676939.1"/>
    <property type="molecule type" value="Genomic_DNA"/>
</dbReference>
<keyword evidence="2" id="KW-1185">Reference proteome</keyword>
<evidence type="ECO:0000313" key="1">
    <source>
        <dbReference type="EMBL" id="KAJ1676939.1"/>
    </source>
</evidence>
<gene>
    <name evidence="1" type="ORF">EV182_007204</name>
</gene>
<comment type="caution">
    <text evidence="1">The sequence shown here is derived from an EMBL/GenBank/DDBJ whole genome shotgun (WGS) entry which is preliminary data.</text>
</comment>
<proteinExistence type="predicted"/>